<proteinExistence type="predicted"/>
<evidence type="ECO:0000313" key="1">
    <source>
        <dbReference type="EMBL" id="TMQ70407.1"/>
    </source>
</evidence>
<evidence type="ECO:0008006" key="3">
    <source>
        <dbReference type="Google" id="ProtNLM"/>
    </source>
</evidence>
<protein>
    <recommendedName>
        <fullName evidence="3">MalT-like TPR region domain-containing protein</fullName>
    </recommendedName>
</protein>
<accession>A0A538U3E9</accession>
<dbReference type="EMBL" id="VBPA01000208">
    <property type="protein sequence ID" value="TMQ70407.1"/>
    <property type="molecule type" value="Genomic_DNA"/>
</dbReference>
<organism evidence="1 2">
    <name type="scientific">Eiseniibacteriota bacterium</name>
    <dbReference type="NCBI Taxonomy" id="2212470"/>
    <lineage>
        <taxon>Bacteria</taxon>
        <taxon>Candidatus Eiseniibacteriota</taxon>
    </lineage>
</organism>
<dbReference type="Proteomes" id="UP000319836">
    <property type="component" value="Unassembled WGS sequence"/>
</dbReference>
<evidence type="ECO:0000313" key="2">
    <source>
        <dbReference type="Proteomes" id="UP000319836"/>
    </source>
</evidence>
<reference evidence="1 2" key="1">
    <citation type="journal article" date="2019" name="Nat. Microbiol.">
        <title>Mediterranean grassland soil C-N compound turnover is dependent on rainfall and depth, and is mediated by genomically divergent microorganisms.</title>
        <authorList>
            <person name="Diamond S."/>
            <person name="Andeer P.F."/>
            <person name="Li Z."/>
            <person name="Crits-Christoph A."/>
            <person name="Burstein D."/>
            <person name="Anantharaman K."/>
            <person name="Lane K.R."/>
            <person name="Thomas B.C."/>
            <person name="Pan C."/>
            <person name="Northen T.R."/>
            <person name="Banfield J.F."/>
        </authorList>
    </citation>
    <scope>NUCLEOTIDE SEQUENCE [LARGE SCALE GENOMIC DNA]</scope>
    <source>
        <strain evidence="1">WS_10</strain>
    </source>
</reference>
<sequence length="152" mass="16467">MAAAEGSGASYWARQAAFERGRIALEEDRAADARDHLSRALSIRADGLSPNDECVERAGILLRLAQSEIALEHPEVAERLLRSAAEDGVASGRVTGRYLAAQASWINASFSHETAERRRLLEAAIRLGRLCGTEEGRELAQKAEIAAKSIEL</sequence>
<comment type="caution">
    <text evidence="1">The sequence shown here is derived from an EMBL/GenBank/DDBJ whole genome shotgun (WGS) entry which is preliminary data.</text>
</comment>
<gene>
    <name evidence="1" type="ORF">E6K80_08615</name>
</gene>
<name>A0A538U3E9_UNCEI</name>
<dbReference type="AlphaFoldDB" id="A0A538U3E9"/>